<dbReference type="SUPFAM" id="SSF55469">
    <property type="entry name" value="FMN-dependent nitroreductase-like"/>
    <property type="match status" value="1"/>
</dbReference>
<dbReference type="PANTHER" id="PTHR43673">
    <property type="entry name" value="NAD(P)H NITROREDUCTASE YDGI-RELATED"/>
    <property type="match status" value="1"/>
</dbReference>
<feature type="domain" description="Putative nitroreductase TM1586" evidence="3">
    <location>
        <begin position="3"/>
        <end position="213"/>
    </location>
</feature>
<proteinExistence type="inferred from homology"/>
<dbReference type="Proteomes" id="UP001595916">
    <property type="component" value="Unassembled WGS sequence"/>
</dbReference>
<dbReference type="PANTHER" id="PTHR43673:SF10">
    <property type="entry name" value="NADH DEHYDROGENASE_NAD(P)H NITROREDUCTASE XCC3605-RELATED"/>
    <property type="match status" value="1"/>
</dbReference>
<dbReference type="Gene3D" id="3.40.109.30">
    <property type="entry name" value="putative nitroreductase (tm1586), domain 2"/>
    <property type="match status" value="1"/>
</dbReference>
<dbReference type="InterPro" id="IPR029478">
    <property type="entry name" value="TM1586_NiRdase"/>
</dbReference>
<organism evidence="4 5">
    <name type="scientific">Filifactor villosus</name>
    <dbReference type="NCBI Taxonomy" id="29374"/>
    <lineage>
        <taxon>Bacteria</taxon>
        <taxon>Bacillati</taxon>
        <taxon>Bacillota</taxon>
        <taxon>Clostridia</taxon>
        <taxon>Peptostreptococcales</taxon>
        <taxon>Filifactoraceae</taxon>
        <taxon>Filifactor</taxon>
    </lineage>
</organism>
<protein>
    <submittedName>
        <fullName evidence="4">Nitroreductase family protein</fullName>
    </submittedName>
</protein>
<dbReference type="Gene3D" id="3.40.109.10">
    <property type="entry name" value="NADH Oxidase"/>
    <property type="match status" value="1"/>
</dbReference>
<evidence type="ECO:0000256" key="2">
    <source>
        <dbReference type="ARBA" id="ARBA00023002"/>
    </source>
</evidence>
<dbReference type="RefSeq" id="WP_379787601.1">
    <property type="nucleotide sequence ID" value="NZ_JBHSHL010000013.1"/>
</dbReference>
<dbReference type="InterPro" id="IPR000415">
    <property type="entry name" value="Nitroreductase-like"/>
</dbReference>
<dbReference type="Pfam" id="PF14512">
    <property type="entry name" value="TM1586_NiRdase"/>
    <property type="match status" value="1"/>
</dbReference>
<dbReference type="CDD" id="cd02062">
    <property type="entry name" value="Nitro_FMN_reductase"/>
    <property type="match status" value="1"/>
</dbReference>
<accession>A0ABV9QK49</accession>
<keyword evidence="5" id="KW-1185">Reference proteome</keyword>
<sequence>MDLSEAVKARHSVREYKDEKIEGSILAQLEDEIEQCNLEGDLQIQLITEDPDTFKGFLAHYGKFRNVSNYIAIVGEKNNSLNERAGYYGERLVLKAQQLGLNTCWVALTFRKGKQKAHIREGEKLVCVISVGYGKTQGKSRKSKSFEQVTDPKQEAPEWFRKGIEFALLAPTAVNQQKFLFSLNGNNVSAKATGGFCSDIDLGIVKYHFELGAGKENFHWEEV</sequence>
<dbReference type="EMBL" id="JBHSHL010000013">
    <property type="protein sequence ID" value="MFC4804112.1"/>
    <property type="molecule type" value="Genomic_DNA"/>
</dbReference>
<reference evidence="5" key="1">
    <citation type="journal article" date="2019" name="Int. J. Syst. Evol. Microbiol.">
        <title>The Global Catalogue of Microorganisms (GCM) 10K type strain sequencing project: providing services to taxonomists for standard genome sequencing and annotation.</title>
        <authorList>
            <consortium name="The Broad Institute Genomics Platform"/>
            <consortium name="The Broad Institute Genome Sequencing Center for Infectious Disease"/>
            <person name="Wu L."/>
            <person name="Ma J."/>
        </authorList>
    </citation>
    <scope>NUCLEOTIDE SEQUENCE [LARGE SCALE GENOMIC DNA]</scope>
    <source>
        <strain evidence="5">CCUG 46385</strain>
    </source>
</reference>
<comment type="caution">
    <text evidence="4">The sequence shown here is derived from an EMBL/GenBank/DDBJ whole genome shotgun (WGS) entry which is preliminary data.</text>
</comment>
<evidence type="ECO:0000259" key="3">
    <source>
        <dbReference type="Pfam" id="PF14512"/>
    </source>
</evidence>
<evidence type="ECO:0000313" key="5">
    <source>
        <dbReference type="Proteomes" id="UP001595916"/>
    </source>
</evidence>
<gene>
    <name evidence="4" type="ORF">ACFO4R_03375</name>
</gene>
<comment type="similarity">
    <text evidence="1">Belongs to the nitroreductase family.</text>
</comment>
<name>A0ABV9QK49_9FIRM</name>
<evidence type="ECO:0000256" key="1">
    <source>
        <dbReference type="ARBA" id="ARBA00007118"/>
    </source>
</evidence>
<evidence type="ECO:0000313" key="4">
    <source>
        <dbReference type="EMBL" id="MFC4804112.1"/>
    </source>
</evidence>
<keyword evidence="2" id="KW-0560">Oxidoreductase</keyword>